<accession>A0A5N6KZ21</accession>
<proteinExistence type="predicted"/>
<dbReference type="PANTHER" id="PTHR31923">
    <property type="entry name" value="BSD DOMAIN-CONTAINING PROTEIN"/>
    <property type="match status" value="1"/>
</dbReference>
<name>A0A5N6KZ21_9ROSI</name>
<evidence type="ECO:0000313" key="2">
    <source>
        <dbReference type="EMBL" id="KAB8392275.1"/>
    </source>
</evidence>
<evidence type="ECO:0000313" key="3">
    <source>
        <dbReference type="Proteomes" id="UP000327013"/>
    </source>
</evidence>
<protein>
    <submittedName>
        <fullName evidence="2">Uncharacterized protein</fullName>
    </submittedName>
</protein>
<dbReference type="PANTHER" id="PTHR31923:SF27">
    <property type="entry name" value="BSD DOMAIN-CONTAINING PROTEIN"/>
    <property type="match status" value="1"/>
</dbReference>
<dbReference type="Proteomes" id="UP000327013">
    <property type="component" value="Unassembled WGS sequence"/>
</dbReference>
<comment type="caution">
    <text evidence="2">The sequence shown here is derived from an EMBL/GenBank/DDBJ whole genome shotgun (WGS) entry which is preliminary data.</text>
</comment>
<dbReference type="AlphaFoldDB" id="A0A5N6KZ21"/>
<evidence type="ECO:0000256" key="1">
    <source>
        <dbReference type="SAM" id="MobiDB-lite"/>
    </source>
</evidence>
<feature type="region of interest" description="Disordered" evidence="1">
    <location>
        <begin position="36"/>
        <end position="104"/>
    </location>
</feature>
<dbReference type="EMBL" id="VIBQ01000025">
    <property type="protein sequence ID" value="KAB8392275.1"/>
    <property type="molecule type" value="Genomic_DNA"/>
</dbReference>
<dbReference type="OrthoDB" id="2021158at2759"/>
<reference evidence="2 3" key="1">
    <citation type="submission" date="2019-06" db="EMBL/GenBank/DDBJ databases">
        <title>A chromosomal-level reference genome of Carpinus fangiana (Coryloideae, Betulaceae).</title>
        <authorList>
            <person name="Yang X."/>
            <person name="Wang Z."/>
            <person name="Zhang L."/>
            <person name="Hao G."/>
            <person name="Liu J."/>
            <person name="Yang Y."/>
        </authorList>
    </citation>
    <scope>NUCLEOTIDE SEQUENCE [LARGE SCALE GENOMIC DNA]</scope>
    <source>
        <strain evidence="2">Cfa_2016G</strain>
        <tissue evidence="2">Leaf</tissue>
    </source>
</reference>
<gene>
    <name evidence="2" type="ORF">FH972_024791</name>
</gene>
<sequence>MSKKKKPKAMVVGGSIARISIHLQCLFRTHPSRIHLRRNTPVQTDNRFPCTSPAKHPTHSPRSQQSFLAPPASLEPSTPSHFPQIDASDQSVSSGAEEEPSDHTVSWIGSDIAEILKMPSNEELLEARGLGGAVGITDEVLAFAGNIGMHPETWLDFPLDEEEDLGGMCVSFSMMKRTRKKWDLQRNGRRKKRRVFW</sequence>
<feature type="compositionally biased region" description="Polar residues" evidence="1">
    <location>
        <begin position="75"/>
        <end position="94"/>
    </location>
</feature>
<keyword evidence="3" id="KW-1185">Reference proteome</keyword>
<organism evidence="2 3">
    <name type="scientific">Carpinus fangiana</name>
    <dbReference type="NCBI Taxonomy" id="176857"/>
    <lineage>
        <taxon>Eukaryota</taxon>
        <taxon>Viridiplantae</taxon>
        <taxon>Streptophyta</taxon>
        <taxon>Embryophyta</taxon>
        <taxon>Tracheophyta</taxon>
        <taxon>Spermatophyta</taxon>
        <taxon>Magnoliopsida</taxon>
        <taxon>eudicotyledons</taxon>
        <taxon>Gunneridae</taxon>
        <taxon>Pentapetalae</taxon>
        <taxon>rosids</taxon>
        <taxon>fabids</taxon>
        <taxon>Fagales</taxon>
        <taxon>Betulaceae</taxon>
        <taxon>Carpinus</taxon>
    </lineage>
</organism>